<dbReference type="Proteomes" id="UP000585507">
    <property type="component" value="Unassembled WGS sequence"/>
</dbReference>
<gene>
    <name evidence="2" type="ORF">GGD55_005994</name>
</gene>
<dbReference type="EMBL" id="JACHBK010000018">
    <property type="protein sequence ID" value="MBB5539247.1"/>
    <property type="molecule type" value="Genomic_DNA"/>
</dbReference>
<evidence type="ECO:0000256" key="1">
    <source>
        <dbReference type="SAM" id="SignalP"/>
    </source>
</evidence>
<comment type="caution">
    <text evidence="2">The sequence shown here is derived from an EMBL/GenBank/DDBJ whole genome shotgun (WGS) entry which is preliminary data.</text>
</comment>
<evidence type="ECO:0000313" key="3">
    <source>
        <dbReference type="Proteomes" id="UP000585507"/>
    </source>
</evidence>
<organism evidence="2 3">
    <name type="scientific">Rhizobium giardinii</name>
    <dbReference type="NCBI Taxonomy" id="56731"/>
    <lineage>
        <taxon>Bacteria</taxon>
        <taxon>Pseudomonadati</taxon>
        <taxon>Pseudomonadota</taxon>
        <taxon>Alphaproteobacteria</taxon>
        <taxon>Hyphomicrobiales</taxon>
        <taxon>Rhizobiaceae</taxon>
        <taxon>Rhizobium/Agrobacterium group</taxon>
        <taxon>Rhizobium</taxon>
    </lineage>
</organism>
<name>A0A7W8UIL1_9HYPH</name>
<evidence type="ECO:0000313" key="2">
    <source>
        <dbReference type="EMBL" id="MBB5539247.1"/>
    </source>
</evidence>
<reference evidence="2 3" key="1">
    <citation type="submission" date="2020-08" db="EMBL/GenBank/DDBJ databases">
        <title>Genomic Encyclopedia of Type Strains, Phase IV (KMG-V): Genome sequencing to study the core and pangenomes of soil and plant-associated prokaryotes.</title>
        <authorList>
            <person name="Whitman W."/>
        </authorList>
    </citation>
    <scope>NUCLEOTIDE SEQUENCE [LARGE SCALE GENOMIC DNA]</scope>
    <source>
        <strain evidence="2 3">SEMIA 4084</strain>
    </source>
</reference>
<keyword evidence="3" id="KW-1185">Reference proteome</keyword>
<protein>
    <submittedName>
        <fullName evidence="2">Uncharacterized protein</fullName>
    </submittedName>
</protein>
<proteinExistence type="predicted"/>
<feature type="signal peptide" evidence="1">
    <location>
        <begin position="1"/>
        <end position="27"/>
    </location>
</feature>
<sequence>MSMNKARANRLVLSFALVAAWSGTALGQPFREPEKGSAERSAILDTLRPAVEAEMRGPVEFVVTTMRVSPNWAFVQVEPQQPGGGAIDPEKTGFAGESDMMDGLTVYGLATFQFGRWNLIDHMVGPTDVGYAAWQQRYGVPPAVLGLE</sequence>
<keyword evidence="1" id="KW-0732">Signal</keyword>
<dbReference type="AlphaFoldDB" id="A0A7W8UIL1"/>
<feature type="chain" id="PRO_5030760531" evidence="1">
    <location>
        <begin position="28"/>
        <end position="148"/>
    </location>
</feature>
<accession>A0A7W8UIL1</accession>